<dbReference type="KEGG" id="acom:CEW83_18915"/>
<comment type="caution">
    <text evidence="1">Lacks conserved residue(s) required for the propagation of feature annotation.</text>
</comment>
<dbReference type="CDD" id="cd17589">
    <property type="entry name" value="REC_TPR"/>
    <property type="match status" value="1"/>
</dbReference>
<proteinExistence type="predicted"/>
<feature type="domain" description="Response regulatory" evidence="2">
    <location>
        <begin position="8"/>
        <end position="127"/>
    </location>
</feature>
<organism evidence="3 4">
    <name type="scientific">Parazoarcus communis</name>
    <dbReference type="NCBI Taxonomy" id="41977"/>
    <lineage>
        <taxon>Bacteria</taxon>
        <taxon>Pseudomonadati</taxon>
        <taxon>Pseudomonadota</taxon>
        <taxon>Betaproteobacteria</taxon>
        <taxon>Rhodocyclales</taxon>
        <taxon>Zoogloeaceae</taxon>
        <taxon>Parazoarcus</taxon>
    </lineage>
</organism>
<dbReference type="SUPFAM" id="SSF52172">
    <property type="entry name" value="CheY-like"/>
    <property type="match status" value="1"/>
</dbReference>
<dbReference type="SUPFAM" id="SSF48452">
    <property type="entry name" value="TPR-like"/>
    <property type="match status" value="1"/>
</dbReference>
<dbReference type="Pfam" id="PF13432">
    <property type="entry name" value="TPR_16"/>
    <property type="match status" value="1"/>
</dbReference>
<dbReference type="GO" id="GO:0000160">
    <property type="term" value="P:phosphorelay signal transduction system"/>
    <property type="evidence" value="ECO:0007669"/>
    <property type="project" value="InterPro"/>
</dbReference>
<dbReference type="AlphaFoldDB" id="A0A2U8GVI8"/>
<evidence type="ECO:0000313" key="3">
    <source>
        <dbReference type="EMBL" id="AWI77046.1"/>
    </source>
</evidence>
<dbReference type="RefSeq" id="WP_108950745.1">
    <property type="nucleotide sequence ID" value="NZ_CP022187.1"/>
</dbReference>
<dbReference type="Pfam" id="PF00072">
    <property type="entry name" value="Response_reg"/>
    <property type="match status" value="1"/>
</dbReference>
<dbReference type="InterPro" id="IPR011990">
    <property type="entry name" value="TPR-like_helical_dom_sf"/>
</dbReference>
<accession>A0A2U8GVI8</accession>
<sequence length="558" mass="61920">MASLDQLSVLVIESQPTMRAQLRTMLSSIGLAEVQFAVSAGMAVRRLRERRYDLILCEYNLGDGQDGQHLLEDLRTHEIIPLDTLFVMITGERNYERVVSTAELSPNDYILKPLAAEALRARLMRALDKRDAFLPAWHLMAIGDTPEAIAYCKEAVDSYPQHIVDFMRLQAELHVSAGQMAEAEAVYREVLSGKYIPWARLGLARTLFLSKQYDEADRILSELIAENDRFIAAYDLLARVREDTGRPEAALDVLRTASERSPYRVTRLRHVGALALAVNDPGVAEEALAEVVRKGKYSDFRDPEDHVRLVQAQLALNRVDAASATITDLDRSMGGQPKADLCKALSTAMLHSHTGEAARAREALLGAAKAAPGAANMSVGLKQELIKACFDHQLGDAGGEMVMNILRTSADERTVETTRTLMKSRGLEKLSKEIEQRIQTEVKELISVGAEKAHAGDFDGAVAEMMNAARKMPGNPHVLFNAALALLRHIEHRGWNEAFARQARALIERARKLAPTSNRLSAITEFMHGLIKRYGIRPERVMDSADKAALFRRANARK</sequence>
<protein>
    <submittedName>
        <fullName evidence="3">Response regulator</fullName>
    </submittedName>
</protein>
<dbReference type="InterPro" id="IPR001789">
    <property type="entry name" value="Sig_transdc_resp-reg_receiver"/>
</dbReference>
<reference evidence="3 4" key="1">
    <citation type="submission" date="2017-06" db="EMBL/GenBank/DDBJ databases">
        <title>Azoarcus.</title>
        <authorList>
            <person name="Woo J.-H."/>
            <person name="Kim H.-S."/>
        </authorList>
    </citation>
    <scope>NUCLEOTIDE SEQUENCE [LARGE SCALE GENOMIC DNA]</scope>
    <source>
        <strain evidence="3 4">TSPY31</strain>
    </source>
</reference>
<dbReference type="InterPro" id="IPR011006">
    <property type="entry name" value="CheY-like_superfamily"/>
</dbReference>
<keyword evidence="4" id="KW-1185">Reference proteome</keyword>
<dbReference type="SMART" id="SM00448">
    <property type="entry name" value="REC"/>
    <property type="match status" value="1"/>
</dbReference>
<dbReference type="EMBL" id="CP022187">
    <property type="protein sequence ID" value="AWI77046.1"/>
    <property type="molecule type" value="Genomic_DNA"/>
</dbReference>
<dbReference type="PANTHER" id="PTHR43228">
    <property type="entry name" value="TWO-COMPONENT RESPONSE REGULATOR"/>
    <property type="match status" value="1"/>
</dbReference>
<gene>
    <name evidence="3" type="ORF">CEW83_18915</name>
</gene>
<dbReference type="Gene3D" id="1.25.40.10">
    <property type="entry name" value="Tetratricopeptide repeat domain"/>
    <property type="match status" value="2"/>
</dbReference>
<name>A0A2U8GVI8_9RHOO</name>
<evidence type="ECO:0000313" key="4">
    <source>
        <dbReference type="Proteomes" id="UP000244930"/>
    </source>
</evidence>
<dbReference type="Gene3D" id="3.40.50.2300">
    <property type="match status" value="1"/>
</dbReference>
<dbReference type="Proteomes" id="UP000244930">
    <property type="component" value="Chromosome"/>
</dbReference>
<dbReference type="InterPro" id="IPR052048">
    <property type="entry name" value="ST_Response_Regulator"/>
</dbReference>
<evidence type="ECO:0000256" key="1">
    <source>
        <dbReference type="PROSITE-ProRule" id="PRU00169"/>
    </source>
</evidence>
<dbReference type="PROSITE" id="PS50110">
    <property type="entry name" value="RESPONSE_REGULATORY"/>
    <property type="match status" value="1"/>
</dbReference>
<dbReference type="PANTHER" id="PTHR43228:SF1">
    <property type="entry name" value="TWO-COMPONENT RESPONSE REGULATOR ARR22"/>
    <property type="match status" value="1"/>
</dbReference>
<evidence type="ECO:0000259" key="2">
    <source>
        <dbReference type="PROSITE" id="PS50110"/>
    </source>
</evidence>